<reference evidence="2 3" key="1">
    <citation type="journal article" date="2016" name="Mol. Biol. Evol.">
        <title>Comparative Genomics of Early-Diverging Mushroom-Forming Fungi Provides Insights into the Origins of Lignocellulose Decay Capabilities.</title>
        <authorList>
            <person name="Nagy L.G."/>
            <person name="Riley R."/>
            <person name="Tritt A."/>
            <person name="Adam C."/>
            <person name="Daum C."/>
            <person name="Floudas D."/>
            <person name="Sun H."/>
            <person name="Yadav J.S."/>
            <person name="Pangilinan J."/>
            <person name="Larsson K.H."/>
            <person name="Matsuura K."/>
            <person name="Barry K."/>
            <person name="Labutti K."/>
            <person name="Kuo R."/>
            <person name="Ohm R.A."/>
            <person name="Bhattacharya S.S."/>
            <person name="Shirouzu T."/>
            <person name="Yoshinaga Y."/>
            <person name="Martin F.M."/>
            <person name="Grigoriev I.V."/>
            <person name="Hibbett D.S."/>
        </authorList>
    </citation>
    <scope>NUCLEOTIDE SEQUENCE [LARGE SCALE GENOMIC DNA]</scope>
    <source>
        <strain evidence="2 3">L-15889</strain>
    </source>
</reference>
<keyword evidence="3" id="KW-1185">Reference proteome</keyword>
<evidence type="ECO:0008006" key="4">
    <source>
        <dbReference type="Google" id="ProtNLM"/>
    </source>
</evidence>
<dbReference type="PANTHER" id="PTHR31912:SF34">
    <property type="entry name" value="NOTOCHORD-RELATED PROTEIN"/>
    <property type="match status" value="1"/>
</dbReference>
<organism evidence="2 3">
    <name type="scientific">Daedalea quercina L-15889</name>
    <dbReference type="NCBI Taxonomy" id="1314783"/>
    <lineage>
        <taxon>Eukaryota</taxon>
        <taxon>Fungi</taxon>
        <taxon>Dikarya</taxon>
        <taxon>Basidiomycota</taxon>
        <taxon>Agaricomycotina</taxon>
        <taxon>Agaricomycetes</taxon>
        <taxon>Polyporales</taxon>
        <taxon>Fomitopsis</taxon>
    </lineage>
</organism>
<evidence type="ECO:0000256" key="1">
    <source>
        <dbReference type="SAM" id="MobiDB-lite"/>
    </source>
</evidence>
<sequence>MIDLQVFTSCNSKKWRCEICPSQDFQNPTNALRHEASVDHIRQIRRRDTVSFEPTAEPHTDRDRDTTFDPTGPSLPSRQRPIDAALSYATEEGPSSLSEVPFFGELCAELQQAMSKADQFMSQTHLQAVHGPAIEGDDAEQIYDNWGGFLAADEVDSRLNALAERKDHLCDPLTGDDSLVNGDVQHAPDFGMHLDFATFQKAMNSGPDYIDMDIVDEQSWTPWKNKESTIGDLYSACDLERIIEDELANPLTRPFIYTYSEDSGDILEEARQASKWLREVDPNAGGPMARSGDGKDYFVNEVALATLDRFGRIGPVLIRRWFTHNKELVAQVSPLLVHADNLGYVLDERSSALTLDIPLSMFFLNTLDLCNGAIRQQYGLPDPAGLISVLYDDDPYAPLNRWHLPQLNPWRELAKGKRVLSLPLWLYCDDTSGNTSKKWNKHNSILLTLAGLPRKLAQLLYNIHFVATSNVASPLEMMEYLVEKLKKARHNGIQVWDCMLREDVLVVPWVLAFLGDNPMASEFASHIGMSGRCFCRICKAHSGHADAHERLDNFLKPGEPRSGSQTKRDLEEQLERALGGAPSGINELASISGLKDKYLLHFIDLIQVTANEVREELQRTGPRPGKSKADMVKDALQELRGLWPENIFNPTLMIPNFDPNQDSPFEALYVILLGVVKYFWHDAVACQMAEGKELLKARLTTVNVAGLDIHPLRATTLVQYAGSLVGCDFRAIL</sequence>
<dbReference type="OrthoDB" id="2246127at2759"/>
<dbReference type="AlphaFoldDB" id="A0A165LIY0"/>
<evidence type="ECO:0000313" key="2">
    <source>
        <dbReference type="EMBL" id="KZT64475.1"/>
    </source>
</evidence>
<gene>
    <name evidence="2" type="ORF">DAEQUDRAFT_769652</name>
</gene>
<dbReference type="EMBL" id="KV429127">
    <property type="protein sequence ID" value="KZT64475.1"/>
    <property type="molecule type" value="Genomic_DNA"/>
</dbReference>
<proteinExistence type="predicted"/>
<dbReference type="PANTHER" id="PTHR31912">
    <property type="entry name" value="IP13529P"/>
    <property type="match status" value="1"/>
</dbReference>
<name>A0A165LIY0_9APHY</name>
<protein>
    <recommendedName>
        <fullName evidence="4">C2H2-type domain-containing protein</fullName>
    </recommendedName>
</protein>
<feature type="compositionally biased region" description="Basic and acidic residues" evidence="1">
    <location>
        <begin position="45"/>
        <end position="67"/>
    </location>
</feature>
<evidence type="ECO:0000313" key="3">
    <source>
        <dbReference type="Proteomes" id="UP000076727"/>
    </source>
</evidence>
<accession>A0A165LIY0</accession>
<feature type="region of interest" description="Disordered" evidence="1">
    <location>
        <begin position="45"/>
        <end position="80"/>
    </location>
</feature>
<dbReference type="STRING" id="1314783.A0A165LIY0"/>
<dbReference type="Proteomes" id="UP000076727">
    <property type="component" value="Unassembled WGS sequence"/>
</dbReference>